<dbReference type="EMBL" id="JAGGLP010000005">
    <property type="protein sequence ID" value="MBP2049888.1"/>
    <property type="molecule type" value="Genomic_DNA"/>
</dbReference>
<accession>A0A1B1AXS6</accession>
<evidence type="ECO:0000313" key="4">
    <source>
        <dbReference type="Proteomes" id="UP000092659"/>
    </source>
</evidence>
<dbReference type="STRING" id="68214.AVL59_18765"/>
<dbReference type="Proteomes" id="UP001519309">
    <property type="component" value="Unassembled WGS sequence"/>
</dbReference>
<dbReference type="Pfam" id="PF01609">
    <property type="entry name" value="DDE_Tnp_1"/>
    <property type="match status" value="1"/>
</dbReference>
<evidence type="ECO:0000313" key="3">
    <source>
        <dbReference type="EMBL" id="MBP2049888.1"/>
    </source>
</evidence>
<protein>
    <submittedName>
        <fullName evidence="2">Transposase</fullName>
    </submittedName>
</protein>
<name>A0A1B1AXS6_9ACTN</name>
<dbReference type="NCBIfam" id="NF033580">
    <property type="entry name" value="transpos_IS5_3"/>
    <property type="match status" value="1"/>
</dbReference>
<feature type="domain" description="Transposase IS4-like" evidence="1">
    <location>
        <begin position="4"/>
        <end position="125"/>
    </location>
</feature>
<reference evidence="3 5" key="2">
    <citation type="submission" date="2021-03" db="EMBL/GenBank/DDBJ databases">
        <title>Genomic Encyclopedia of Type Strains, Phase IV (KMG-IV): sequencing the most valuable type-strain genomes for metagenomic binning, comparative biology and taxonomic classification.</title>
        <authorList>
            <person name="Goeker M."/>
        </authorList>
    </citation>
    <scope>NUCLEOTIDE SEQUENCE [LARGE SCALE GENOMIC DNA]</scope>
    <source>
        <strain evidence="3 5">DSM 40499</strain>
    </source>
</reference>
<gene>
    <name evidence="2" type="ORF">AVL59_18765</name>
    <name evidence="3" type="ORF">J2Z21_002824</name>
</gene>
<proteinExistence type="predicted"/>
<reference evidence="2 4" key="1">
    <citation type="submission" date="2016-06" db="EMBL/GenBank/DDBJ databases">
        <title>Complete genome sequence of Streptomyces griseochromogenes ATCC 14511, the Blasticidin S producer.</title>
        <authorList>
            <person name="Wu L."/>
        </authorList>
    </citation>
    <scope>NUCLEOTIDE SEQUENCE [LARGE SCALE GENOMIC DNA]</scope>
    <source>
        <strain evidence="2 4">ATCC 14511</strain>
    </source>
</reference>
<dbReference type="PANTHER" id="PTHR30007">
    <property type="entry name" value="PHP DOMAIN PROTEIN"/>
    <property type="match status" value="1"/>
</dbReference>
<dbReference type="Proteomes" id="UP000092659">
    <property type="component" value="Chromosome"/>
</dbReference>
<keyword evidence="5" id="KW-1185">Reference proteome</keyword>
<organism evidence="2 4">
    <name type="scientific">Streptomyces griseochromogenes</name>
    <dbReference type="NCBI Taxonomy" id="68214"/>
    <lineage>
        <taxon>Bacteria</taxon>
        <taxon>Bacillati</taxon>
        <taxon>Actinomycetota</taxon>
        <taxon>Actinomycetes</taxon>
        <taxon>Kitasatosporales</taxon>
        <taxon>Streptomycetaceae</taxon>
        <taxon>Streptomyces</taxon>
    </lineage>
</organism>
<dbReference type="KEGG" id="sgs:AVL59_18765"/>
<dbReference type="GO" id="GO:0004803">
    <property type="term" value="F:transposase activity"/>
    <property type="evidence" value="ECO:0007669"/>
    <property type="project" value="InterPro"/>
</dbReference>
<sequence>MVVDRYGTPLAVTLTGGNRHDVTQLLPPLDAIPPIRGRRGRPRRKPRRLYADRGYDFDKYRRLLWKRGIKPVIARRGVPHGSGLGKVRWVVERVFAWLHQFKRLRVRYERRADIHRGLLTLAWSIICLRKLRFAE</sequence>
<evidence type="ECO:0000313" key="2">
    <source>
        <dbReference type="EMBL" id="ANP51383.1"/>
    </source>
</evidence>
<evidence type="ECO:0000313" key="5">
    <source>
        <dbReference type="Proteomes" id="UP001519309"/>
    </source>
</evidence>
<dbReference type="AlphaFoldDB" id="A0A1B1AXS6"/>
<evidence type="ECO:0000259" key="1">
    <source>
        <dbReference type="Pfam" id="PF01609"/>
    </source>
</evidence>
<dbReference type="InterPro" id="IPR002559">
    <property type="entry name" value="Transposase_11"/>
</dbReference>
<dbReference type="GO" id="GO:0003677">
    <property type="term" value="F:DNA binding"/>
    <property type="evidence" value="ECO:0007669"/>
    <property type="project" value="InterPro"/>
</dbReference>
<dbReference type="EMBL" id="CP016279">
    <property type="protein sequence ID" value="ANP51383.1"/>
    <property type="molecule type" value="Genomic_DNA"/>
</dbReference>
<dbReference type="GO" id="GO:0006313">
    <property type="term" value="P:DNA transposition"/>
    <property type="evidence" value="ECO:0007669"/>
    <property type="project" value="InterPro"/>
</dbReference>
<dbReference type="PANTHER" id="PTHR30007:SF1">
    <property type="entry name" value="BLR1914 PROTEIN"/>
    <property type="match status" value="1"/>
</dbReference>